<evidence type="ECO:0000256" key="5">
    <source>
        <dbReference type="ARBA" id="ARBA00022982"/>
    </source>
</evidence>
<dbReference type="SMART" id="SM00893">
    <property type="entry name" value="ETF"/>
    <property type="match status" value="1"/>
</dbReference>
<keyword evidence="8" id="KW-0496">Mitochondrion</keyword>
<comment type="subcellular location">
    <subcellularLocation>
        <location evidence="1 8">Mitochondrion matrix</location>
    </subcellularLocation>
</comment>
<evidence type="ECO:0000313" key="11">
    <source>
        <dbReference type="Proteomes" id="UP000035680"/>
    </source>
</evidence>
<keyword evidence="5 8" id="KW-0249">Electron transport</keyword>
<dbReference type="InterPro" id="IPR014729">
    <property type="entry name" value="Rossmann-like_a/b/a_fold"/>
</dbReference>
<dbReference type="Proteomes" id="UP000035680">
    <property type="component" value="Unassembled WGS sequence"/>
</dbReference>
<evidence type="ECO:0000256" key="3">
    <source>
        <dbReference type="ARBA" id="ARBA00016797"/>
    </source>
</evidence>
<dbReference type="WBParaSite" id="SVE_0015600.1">
    <property type="protein sequence ID" value="SVE_0015600.1"/>
    <property type="gene ID" value="SVE_0015600"/>
</dbReference>
<evidence type="ECO:0000256" key="9">
    <source>
        <dbReference type="SAM" id="Phobius"/>
    </source>
</evidence>
<dbReference type="GO" id="GO:0009055">
    <property type="term" value="F:electron transfer activity"/>
    <property type="evidence" value="ECO:0007669"/>
    <property type="project" value="InterPro"/>
</dbReference>
<dbReference type="GO" id="GO:0009063">
    <property type="term" value="P:amino acid catabolic process"/>
    <property type="evidence" value="ECO:0007669"/>
    <property type="project" value="TreeGrafter"/>
</dbReference>
<dbReference type="PANTHER" id="PTHR21294:SF8">
    <property type="entry name" value="ELECTRON TRANSFER FLAVOPROTEIN SUBUNIT BETA"/>
    <property type="match status" value="1"/>
</dbReference>
<reference evidence="12" key="2">
    <citation type="submission" date="2015-08" db="UniProtKB">
        <authorList>
            <consortium name="WormBaseParasite"/>
        </authorList>
    </citation>
    <scope>IDENTIFICATION</scope>
</reference>
<keyword evidence="9" id="KW-0812">Transmembrane</keyword>
<evidence type="ECO:0000256" key="6">
    <source>
        <dbReference type="ARBA" id="ARBA00045835"/>
    </source>
</evidence>
<evidence type="ECO:0000313" key="12">
    <source>
        <dbReference type="WBParaSite" id="SVE_0015600.1"/>
    </source>
</evidence>
<dbReference type="PIRSF" id="PIRSF000090">
    <property type="entry name" value="Beta-ETF"/>
    <property type="match status" value="1"/>
</dbReference>
<organism evidence="11 12">
    <name type="scientific">Strongyloides venezuelensis</name>
    <name type="common">Threadworm</name>
    <dbReference type="NCBI Taxonomy" id="75913"/>
    <lineage>
        <taxon>Eukaryota</taxon>
        <taxon>Metazoa</taxon>
        <taxon>Ecdysozoa</taxon>
        <taxon>Nematoda</taxon>
        <taxon>Chromadorea</taxon>
        <taxon>Rhabditida</taxon>
        <taxon>Tylenchina</taxon>
        <taxon>Panagrolaimomorpha</taxon>
        <taxon>Strongyloidoidea</taxon>
        <taxon>Strongyloididae</taxon>
        <taxon>Strongyloides</taxon>
    </lineage>
</organism>
<evidence type="ECO:0000259" key="10">
    <source>
        <dbReference type="SMART" id="SM00893"/>
    </source>
</evidence>
<dbReference type="InterPro" id="IPR012255">
    <property type="entry name" value="ETF_b"/>
</dbReference>
<comment type="subunit">
    <text evidence="8">Heterodimer of an alpha and a beta subunit.</text>
</comment>
<feature type="domain" description="Electron transfer flavoprotein alpha/beta-subunit N-terminal" evidence="10">
    <location>
        <begin position="43"/>
        <end position="235"/>
    </location>
</feature>
<dbReference type="Gene3D" id="3.40.50.620">
    <property type="entry name" value="HUPs"/>
    <property type="match status" value="1"/>
</dbReference>
<evidence type="ECO:0000256" key="2">
    <source>
        <dbReference type="ARBA" id="ARBA00007557"/>
    </source>
</evidence>
<dbReference type="STRING" id="75913.A0A0K0EUG2"/>
<comment type="function">
    <text evidence="8">The electron transfer flavoprotein serves as a specific electron acceptor for several dehydrogenases, including five acyl-CoA dehydrogenases, glutaryl-CoA and sarcosine dehydrogenase. It transfers the electrons to the main mitochondrial respiratory chain via ETF-ubiquinone oxidoreductase (ETF dehydrogenase).</text>
</comment>
<keyword evidence="11" id="KW-1185">Reference proteome</keyword>
<evidence type="ECO:0000256" key="4">
    <source>
        <dbReference type="ARBA" id="ARBA00022448"/>
    </source>
</evidence>
<keyword evidence="9" id="KW-1133">Transmembrane helix</keyword>
<dbReference type="InterPro" id="IPR033948">
    <property type="entry name" value="ETF_beta_N"/>
</dbReference>
<evidence type="ECO:0000256" key="8">
    <source>
        <dbReference type="PIRNR" id="PIRNR000090"/>
    </source>
</evidence>
<protein>
    <recommendedName>
        <fullName evidence="3 8">Electron transfer flavoprotein subunit beta</fullName>
        <shortName evidence="8">Beta-ETF</shortName>
    </recommendedName>
</protein>
<keyword evidence="9" id="KW-0472">Membrane</keyword>
<evidence type="ECO:0000256" key="7">
    <source>
        <dbReference type="ARBA" id="ARBA00046893"/>
    </source>
</evidence>
<dbReference type="CDD" id="cd01714">
    <property type="entry name" value="ETF_beta"/>
    <property type="match status" value="1"/>
</dbReference>
<proteinExistence type="inferred from homology"/>
<dbReference type="GO" id="GO:0005759">
    <property type="term" value="C:mitochondrial matrix"/>
    <property type="evidence" value="ECO:0007669"/>
    <property type="project" value="UniProtKB-SubCell"/>
</dbReference>
<comment type="function">
    <text evidence="6">Heterodimeric electron transfer flavoprotein that accepts electrons from several mitochondrial dehydrogenases, including acyl-CoA dehydrogenases, glutaryl-CoA and sarcosine dehydrogenase. It transfers the electrons to the main mitochondrial respiratory chain via ETF-ubiquinone oxidoreductase. Required for normal mitochondrial fatty acid oxidation and normal amino acid metabolism. ETFB binds an AMP molecule that probably has a purely structural role.</text>
</comment>
<comment type="similarity">
    <text evidence="2 8">Belongs to the ETF beta-subunit/FixA family.</text>
</comment>
<dbReference type="FunFam" id="3.40.50.620:FF:000011">
    <property type="entry name" value="Electron transfer flavoprotein subunit beta"/>
    <property type="match status" value="1"/>
</dbReference>
<evidence type="ECO:0000256" key="1">
    <source>
        <dbReference type="ARBA" id="ARBA00004305"/>
    </source>
</evidence>
<keyword evidence="4 8" id="KW-0813">Transport</keyword>
<dbReference type="GO" id="GO:0033539">
    <property type="term" value="P:fatty acid beta-oxidation using acyl-CoA dehydrogenase"/>
    <property type="evidence" value="ECO:0007669"/>
    <property type="project" value="TreeGrafter"/>
</dbReference>
<feature type="transmembrane region" description="Helical" evidence="9">
    <location>
        <begin position="6"/>
        <end position="25"/>
    </location>
</feature>
<reference evidence="11" key="1">
    <citation type="submission" date="2014-07" db="EMBL/GenBank/DDBJ databases">
        <authorList>
            <person name="Martin A.A"/>
            <person name="De Silva N."/>
        </authorList>
    </citation>
    <scope>NUCLEOTIDE SEQUENCE</scope>
</reference>
<sequence length="273" mass="29927">MTIIYYGLFVVFRVNFFLLIMRILVGVKNVIDYAVKIRVKPDKTGVVKDNVPHIMNPFCDIAVEEAVKLKEAKKATEITVMSLGTDKSSTILRTAMAKGADKAILVQVDAKTNEKLEPLHVAKALAAIVKRDKYDCVLLGKQAIDDDCNQTGQLLAGMLSWPQATFANKIEAKDGSLDVVCEIDGGLQTVNVKTPAVITADLRLNTPRYATLPNIMKAKKKPLETLKASDLGISFDNQTEIVEVTEPPTRSAGEIVPDVKTLVSKLREKGLFD</sequence>
<dbReference type="AlphaFoldDB" id="A0A0K0EUG2"/>
<name>A0A0K0EUG2_STRVS</name>
<dbReference type="Pfam" id="PF01012">
    <property type="entry name" value="ETF"/>
    <property type="match status" value="1"/>
</dbReference>
<comment type="subunit">
    <text evidence="7">Heterodimer composed of ETFA and ETFB. Identified in a complex that contains ETFA, ETFB and ETFRF1. Interacts with ACADM.</text>
</comment>
<dbReference type="InterPro" id="IPR014730">
    <property type="entry name" value="ETF_a/b_N"/>
</dbReference>
<dbReference type="PANTHER" id="PTHR21294">
    <property type="entry name" value="ELECTRON TRANSFER FLAVOPROTEIN BETA-SUBUNIT"/>
    <property type="match status" value="1"/>
</dbReference>
<accession>A0A0K0EUG2</accession>
<dbReference type="SUPFAM" id="SSF52402">
    <property type="entry name" value="Adenine nucleotide alpha hydrolases-like"/>
    <property type="match status" value="1"/>
</dbReference>